<evidence type="ECO:0000313" key="3">
    <source>
        <dbReference type="Proteomes" id="UP001254564"/>
    </source>
</evidence>
<feature type="signal peptide" evidence="1">
    <location>
        <begin position="1"/>
        <end position="20"/>
    </location>
</feature>
<sequence>MKWMYWLSLLLIAVCPPVLANPAPFGMPIGELSIQEAEVQFSLRPAGTNEYSGGRMFTAPVAQFSFEGLQEMTLVFDQDDQLVAVLTTLNKQRFDALFNGLSERYRLLSSQRPFVGNKMANFEAGNTEVHLDAPHLSFQMTLSYLEKGFLSSFREKSSSAERRQQQHEMNQL</sequence>
<name>A0ABU1H8M4_9GAMM</name>
<gene>
    <name evidence="2" type="ORF">QC823_14510</name>
</gene>
<feature type="chain" id="PRO_5045252552" evidence="1">
    <location>
        <begin position="21"/>
        <end position="172"/>
    </location>
</feature>
<protein>
    <submittedName>
        <fullName evidence="2">Uncharacterized protein</fullName>
    </submittedName>
</protein>
<reference evidence="2 3" key="1">
    <citation type="submission" date="2023-04" db="EMBL/GenBank/DDBJ databases">
        <title>A long-awaited taxogenomic arrangement of the family Halomonadaceae.</title>
        <authorList>
            <person name="De La Haba R."/>
            <person name="Chuvochina M."/>
            <person name="Wittouck S."/>
            <person name="Arahal D.R."/>
            <person name="Sanchez-Porro C."/>
            <person name="Hugenholtz P."/>
            <person name="Ventosa A."/>
        </authorList>
    </citation>
    <scope>NUCLEOTIDE SEQUENCE [LARGE SCALE GENOMIC DNA]</scope>
    <source>
        <strain evidence="2 3">DSM 21020</strain>
    </source>
</reference>
<comment type="caution">
    <text evidence="2">The sequence shown here is derived from an EMBL/GenBank/DDBJ whole genome shotgun (WGS) entry which is preliminary data.</text>
</comment>
<proteinExistence type="predicted"/>
<dbReference type="EMBL" id="JARWAN010000029">
    <property type="protein sequence ID" value="MDR5900186.1"/>
    <property type="molecule type" value="Genomic_DNA"/>
</dbReference>
<evidence type="ECO:0000256" key="1">
    <source>
        <dbReference type="SAM" id="SignalP"/>
    </source>
</evidence>
<dbReference type="Proteomes" id="UP001254564">
    <property type="component" value="Unassembled WGS sequence"/>
</dbReference>
<organism evidence="2 3">
    <name type="scientific">Vreelandella vilamensis</name>
    <dbReference type="NCBI Taxonomy" id="531309"/>
    <lineage>
        <taxon>Bacteria</taxon>
        <taxon>Pseudomonadati</taxon>
        <taxon>Pseudomonadota</taxon>
        <taxon>Gammaproteobacteria</taxon>
        <taxon>Oceanospirillales</taxon>
        <taxon>Halomonadaceae</taxon>
        <taxon>Vreelandella</taxon>
    </lineage>
</organism>
<dbReference type="RefSeq" id="WP_309657062.1">
    <property type="nucleotide sequence ID" value="NZ_JARWAN010000029.1"/>
</dbReference>
<accession>A0ABU1H8M4</accession>
<keyword evidence="1" id="KW-0732">Signal</keyword>
<evidence type="ECO:0000313" key="2">
    <source>
        <dbReference type="EMBL" id="MDR5900186.1"/>
    </source>
</evidence>
<keyword evidence="3" id="KW-1185">Reference proteome</keyword>